<evidence type="ECO:0000313" key="1">
    <source>
        <dbReference type="EMBL" id="GGK39360.1"/>
    </source>
</evidence>
<dbReference type="RefSeq" id="WP_189011341.1">
    <property type="nucleotide sequence ID" value="NZ_BMPP01000020.1"/>
</dbReference>
<sequence length="59" mass="6005">MGVASGPSKPQAAAYTAQTLNALESIAATAAELAVLLQDSYGARVDPLPGRRHGKRQAG</sequence>
<dbReference type="EMBL" id="BMPP01000020">
    <property type="protein sequence ID" value="GGK39360.1"/>
    <property type="molecule type" value="Genomic_DNA"/>
</dbReference>
<keyword evidence="2" id="KW-1185">Reference proteome</keyword>
<reference evidence="2" key="1">
    <citation type="journal article" date="2019" name="Int. J. Syst. Evol. Microbiol.">
        <title>The Global Catalogue of Microorganisms (GCM) 10K type strain sequencing project: providing services to taxonomists for standard genome sequencing and annotation.</title>
        <authorList>
            <consortium name="The Broad Institute Genomics Platform"/>
            <consortium name="The Broad Institute Genome Sequencing Center for Infectious Disease"/>
            <person name="Wu L."/>
            <person name="Ma J."/>
        </authorList>
    </citation>
    <scope>NUCLEOTIDE SEQUENCE [LARGE SCALE GENOMIC DNA]</scope>
    <source>
        <strain evidence="2">JCM 30331</strain>
    </source>
</reference>
<organism evidence="1 2">
    <name type="scientific">Deinococcus malanensis</name>
    <dbReference type="NCBI Taxonomy" id="1706855"/>
    <lineage>
        <taxon>Bacteria</taxon>
        <taxon>Thermotogati</taxon>
        <taxon>Deinococcota</taxon>
        <taxon>Deinococci</taxon>
        <taxon>Deinococcales</taxon>
        <taxon>Deinococcaceae</taxon>
        <taxon>Deinococcus</taxon>
    </lineage>
</organism>
<name>A0ABQ2F4C0_9DEIO</name>
<gene>
    <name evidence="1" type="ORF">GCM10008955_36440</name>
</gene>
<dbReference type="Proteomes" id="UP000647587">
    <property type="component" value="Unassembled WGS sequence"/>
</dbReference>
<comment type="caution">
    <text evidence="1">The sequence shown here is derived from an EMBL/GenBank/DDBJ whole genome shotgun (WGS) entry which is preliminary data.</text>
</comment>
<accession>A0ABQ2F4C0</accession>
<protein>
    <submittedName>
        <fullName evidence="1">Uncharacterized protein</fullName>
    </submittedName>
</protein>
<evidence type="ECO:0000313" key="2">
    <source>
        <dbReference type="Proteomes" id="UP000647587"/>
    </source>
</evidence>
<proteinExistence type="predicted"/>